<dbReference type="RefSeq" id="WP_045583546.1">
    <property type="nucleotide sequence ID" value="NZ_CP012404.1"/>
</dbReference>
<protein>
    <submittedName>
        <fullName evidence="2">Uncharacterized protein</fullName>
    </submittedName>
</protein>
<feature type="transmembrane region" description="Helical" evidence="1">
    <location>
        <begin position="422"/>
        <end position="442"/>
    </location>
</feature>
<keyword evidence="1" id="KW-0472">Membrane</keyword>
<gene>
    <name evidence="2" type="ORF">AL072_24425</name>
</gene>
<dbReference type="EMBL" id="CP012404">
    <property type="protein sequence ID" value="ALG74137.1"/>
    <property type="molecule type" value="Genomic_DNA"/>
</dbReference>
<keyword evidence="3" id="KW-1185">Reference proteome</keyword>
<feature type="transmembrane region" description="Helical" evidence="1">
    <location>
        <begin position="46"/>
        <end position="67"/>
    </location>
</feature>
<reference evidence="3" key="1">
    <citation type="submission" date="2015-08" db="EMBL/GenBank/DDBJ databases">
        <title>Complete Genome Sequence of Azospirillum thiophilum BV-S.</title>
        <authorList>
            <person name="Fomenkov A."/>
            <person name="Vincze T."/>
            <person name="Grabovich M."/>
            <person name="Dubinina G."/>
            <person name="Orlova M."/>
            <person name="Belousova E."/>
            <person name="Roberts R.J."/>
        </authorList>
    </citation>
    <scope>NUCLEOTIDE SEQUENCE [LARGE SCALE GENOMIC DNA]</scope>
    <source>
        <strain evidence="3">BV-S</strain>
    </source>
</reference>
<dbReference type="KEGG" id="ati:AL072_24425"/>
<evidence type="ECO:0000313" key="3">
    <source>
        <dbReference type="Proteomes" id="UP000069935"/>
    </source>
</evidence>
<proteinExistence type="predicted"/>
<keyword evidence="1" id="KW-1133">Transmembrane helix</keyword>
<feature type="transmembrane region" description="Helical" evidence="1">
    <location>
        <begin position="376"/>
        <end position="402"/>
    </location>
</feature>
<evidence type="ECO:0000256" key="1">
    <source>
        <dbReference type="SAM" id="Phobius"/>
    </source>
</evidence>
<accession>A0AAC8ZVX6</accession>
<sequence length="461" mass="50138">MSRLGPPPLQAAVRLRDDRRGVLGAIFQTSRLLRLIVRNRLPRSNVLSLAALFIIVSFFTVVINFIGADERRMAAPLLDRVPHAFYSAEDCEGFSSDALDKHMRNAGLSAVASACVKTAQLSLIRYKPSPPGITGAQAVAFTPRLFPVLPGLAEFRTSLRRSDLDKNCSLAGLSGKAGAADLLDGAITVSGCDRTGRSLPMALVSRTFAEDADLAPGQAVTIFPGGLVFNDLRRYLADTVADDPGDHIIAGIVPMVLPQPRNVIFVPEHALDDATNVRDMVIVRALHAPDLATLRRIMKAVDEHFRTLSGVSMTSSILEDAIWEAERNLKDLLWLLRTATMIMVLAVSVQAANLYVQSERRLFSVARISGFTDSAIFLTICLVMTGIFLVIALLGFGVGTVLCELVVRYLFKKMTYLVAAGTFWQILLAIGAASLIGSLIVMKRRFARDIATEFQDVNINA</sequence>
<feature type="transmembrane region" description="Helical" evidence="1">
    <location>
        <begin position="334"/>
        <end position="356"/>
    </location>
</feature>
<organism evidence="2 3">
    <name type="scientific">Azospirillum thiophilum</name>
    <dbReference type="NCBI Taxonomy" id="528244"/>
    <lineage>
        <taxon>Bacteria</taxon>
        <taxon>Pseudomonadati</taxon>
        <taxon>Pseudomonadota</taxon>
        <taxon>Alphaproteobacteria</taxon>
        <taxon>Rhodospirillales</taxon>
        <taxon>Azospirillaceae</taxon>
        <taxon>Azospirillum</taxon>
    </lineage>
</organism>
<name>A0AAC8ZVX6_9PROT</name>
<dbReference type="AlphaFoldDB" id="A0AAC8ZVX6"/>
<keyword evidence="1" id="KW-0812">Transmembrane</keyword>
<evidence type="ECO:0000313" key="2">
    <source>
        <dbReference type="EMBL" id="ALG74137.1"/>
    </source>
</evidence>
<reference evidence="2 3" key="2">
    <citation type="journal article" date="2016" name="Genome Announc.">
        <title>Complete Genome Sequence of a Strain of Azospirillum thiophilum Isolated from a Sulfide Spring.</title>
        <authorList>
            <person name="Fomenkov A."/>
            <person name="Vincze T."/>
            <person name="Grabovich M."/>
            <person name="Anton B.P."/>
            <person name="Dubinina G."/>
            <person name="Orlova M."/>
            <person name="Belousova E."/>
            <person name="Roberts R.J."/>
        </authorList>
    </citation>
    <scope>NUCLEOTIDE SEQUENCE [LARGE SCALE GENOMIC DNA]</scope>
    <source>
        <strain evidence="2 3">BV-S</strain>
    </source>
</reference>
<dbReference type="Proteomes" id="UP000069935">
    <property type="component" value="Chromosome 4"/>
</dbReference>